<accession>A0A0B5FU68</accession>
<dbReference type="RefSeq" id="WP_040202838.1">
    <property type="nucleotide sequence ID" value="NZ_CP010312.1"/>
</dbReference>
<dbReference type="HOGENOM" id="CLU_2508014_0_0_7"/>
<evidence type="ECO:0000313" key="2">
    <source>
        <dbReference type="Proteomes" id="UP000035036"/>
    </source>
</evidence>
<geneLocation type="plasmid" evidence="1 2">
    <name>pGSUB1</name>
</geneLocation>
<keyword evidence="1" id="KW-0614">Plasmid</keyword>
<proteinExistence type="predicted"/>
<dbReference type="AlphaFoldDB" id="A0A0B5FU68"/>
<reference evidence="1 2" key="1">
    <citation type="journal article" date="2015" name="Genome Announc.">
        <title>Genomes of Geoalkalibacter ferrihydriticus Z-0531T and Geoalkalibacter subterraneus Red1T, Two Haloalkaliphilic Metal-Reducing Deltaproteobacteria.</title>
        <authorList>
            <person name="Badalamenti J.P."/>
            <person name="Krajmalnik-Brown R."/>
            <person name="Torres C.I."/>
            <person name="Bond D.R."/>
        </authorList>
    </citation>
    <scope>NUCLEOTIDE SEQUENCE [LARGE SCALE GENOMIC DNA]</scope>
    <source>
        <strain evidence="1 2">Red1</strain>
        <plasmid evidence="2">Plasmid pGSUB1</plasmid>
    </source>
</reference>
<name>A0A0B5FU68_9BACT</name>
<dbReference type="Proteomes" id="UP000035036">
    <property type="component" value="Plasmid pGSUB1"/>
</dbReference>
<gene>
    <name evidence="1" type="ORF">GSUB_17090</name>
</gene>
<evidence type="ECO:0000313" key="1">
    <source>
        <dbReference type="EMBL" id="AJF08204.1"/>
    </source>
</evidence>
<dbReference type="KEGG" id="gsb:GSUB_17090"/>
<protein>
    <submittedName>
        <fullName evidence="1">Uncharacterized protein</fullName>
    </submittedName>
</protein>
<dbReference type="EMBL" id="CP010312">
    <property type="protein sequence ID" value="AJF08204.1"/>
    <property type="molecule type" value="Genomic_DNA"/>
</dbReference>
<sequence length="85" mass="9533">MPSISRKLAPPIAARFRVIDPNGQERSCRVTGYYKQTRRPTDMDWVTPAFMGAEDHGQDHVLLIHCCRKEAEFVSGSDTASVVKV</sequence>
<keyword evidence="2" id="KW-1185">Reference proteome</keyword>
<organism evidence="1 2">
    <name type="scientific">Geoalkalibacter subterraneus</name>
    <dbReference type="NCBI Taxonomy" id="483547"/>
    <lineage>
        <taxon>Bacteria</taxon>
        <taxon>Pseudomonadati</taxon>
        <taxon>Thermodesulfobacteriota</taxon>
        <taxon>Desulfuromonadia</taxon>
        <taxon>Desulfuromonadales</taxon>
        <taxon>Geoalkalibacteraceae</taxon>
        <taxon>Geoalkalibacter</taxon>
    </lineage>
</organism>